<dbReference type="GO" id="GO:0035269">
    <property type="term" value="P:protein O-linked glycosylation via mannose"/>
    <property type="evidence" value="ECO:0007669"/>
    <property type="project" value="TreeGrafter"/>
</dbReference>
<accession>E0ST61</accession>
<protein>
    <submittedName>
        <fullName evidence="11">Dolichyl-phosphate beta-D-mannosyltransferase</fullName>
        <ecNumber evidence="11">2.4.1.83</ecNumber>
    </submittedName>
</protein>
<dbReference type="HOGENOM" id="CLU_039727_0_0_2"/>
<keyword evidence="5 8" id="KW-0812">Transmembrane</keyword>
<reference evidence="11 12" key="1">
    <citation type="journal article" date="2010" name="Stand. Genomic Sci.">
        <title>Complete genome sequence of Ignisphaera aggregans type strain (AQ1.S1).</title>
        <authorList>
            <person name="Goker M."/>
            <person name="Held B."/>
            <person name="Lapidus A."/>
            <person name="Nolan M."/>
            <person name="Spring S."/>
            <person name="Yasawong M."/>
            <person name="Lucas S."/>
            <person name="Glavina Del Rio T."/>
            <person name="Tice H."/>
            <person name="Cheng J.F."/>
            <person name="Goodwin L."/>
            <person name="Tapia R."/>
            <person name="Pitluck S."/>
            <person name="Liolios K."/>
            <person name="Ivanova N."/>
            <person name="Mavromatis K."/>
            <person name="Mikhailova N."/>
            <person name="Pati A."/>
            <person name="Chen A."/>
            <person name="Palaniappan K."/>
            <person name="Brambilla E."/>
            <person name="Land M."/>
            <person name="Hauser L."/>
            <person name="Chang Y.J."/>
            <person name="Jeffries C.D."/>
            <person name="Brettin T."/>
            <person name="Detter J.C."/>
            <person name="Han C."/>
            <person name="Rohde M."/>
            <person name="Sikorski J."/>
            <person name="Woyke T."/>
            <person name="Bristow J."/>
            <person name="Eisen J.A."/>
            <person name="Markowitz V."/>
            <person name="Hugenholtz P."/>
            <person name="Kyrpides N.C."/>
            <person name="Klenk H.P."/>
        </authorList>
    </citation>
    <scope>NUCLEOTIDE SEQUENCE [LARGE SCALE GENOMIC DNA]</scope>
    <source>
        <strain evidence="12">DSM 17230 / JCM 13409 / AQ1.S1</strain>
    </source>
</reference>
<dbReference type="InterPro" id="IPR007267">
    <property type="entry name" value="GtrA_DPMS_TM"/>
</dbReference>
<feature type="domain" description="Glycosyltransferase 2-like" evidence="9">
    <location>
        <begin position="4"/>
        <end position="165"/>
    </location>
</feature>
<dbReference type="KEGG" id="iag:Igag_1929"/>
<feature type="transmembrane region" description="Helical" evidence="8">
    <location>
        <begin position="300"/>
        <end position="324"/>
    </location>
</feature>
<dbReference type="CAZy" id="GT2">
    <property type="family name" value="Glycosyltransferase Family 2"/>
</dbReference>
<feature type="transmembrane region" description="Helical" evidence="8">
    <location>
        <begin position="264"/>
        <end position="288"/>
    </location>
</feature>
<dbReference type="GO" id="GO:0016020">
    <property type="term" value="C:membrane"/>
    <property type="evidence" value="ECO:0007669"/>
    <property type="project" value="UniProtKB-SubCell"/>
</dbReference>
<dbReference type="CDD" id="cd06442">
    <property type="entry name" value="DPM1_like"/>
    <property type="match status" value="1"/>
</dbReference>
<dbReference type="PANTHER" id="PTHR43398:SF1">
    <property type="entry name" value="DOLICHOL-PHOSPHATE MANNOSYLTRANSFERASE SUBUNIT 1"/>
    <property type="match status" value="1"/>
</dbReference>
<evidence type="ECO:0000259" key="9">
    <source>
        <dbReference type="Pfam" id="PF00535"/>
    </source>
</evidence>
<dbReference type="Proteomes" id="UP000001304">
    <property type="component" value="Chromosome"/>
</dbReference>
<evidence type="ECO:0000259" key="10">
    <source>
        <dbReference type="Pfam" id="PF04138"/>
    </source>
</evidence>
<evidence type="ECO:0000256" key="5">
    <source>
        <dbReference type="ARBA" id="ARBA00022692"/>
    </source>
</evidence>
<evidence type="ECO:0000256" key="8">
    <source>
        <dbReference type="SAM" id="Phobius"/>
    </source>
</evidence>
<dbReference type="Pfam" id="PF04138">
    <property type="entry name" value="GtrA_DPMS_TM"/>
    <property type="match status" value="1"/>
</dbReference>
<dbReference type="GO" id="GO:0000271">
    <property type="term" value="P:polysaccharide biosynthetic process"/>
    <property type="evidence" value="ECO:0007669"/>
    <property type="project" value="InterPro"/>
</dbReference>
<dbReference type="GO" id="GO:0006506">
    <property type="term" value="P:GPI anchor biosynthetic process"/>
    <property type="evidence" value="ECO:0007669"/>
    <property type="project" value="TreeGrafter"/>
</dbReference>
<comment type="similarity">
    <text evidence="2">Belongs to the glycosyltransferase 2 family.</text>
</comment>
<proteinExistence type="inferred from homology"/>
<evidence type="ECO:0000256" key="2">
    <source>
        <dbReference type="ARBA" id="ARBA00006739"/>
    </source>
</evidence>
<dbReference type="EMBL" id="CP002098">
    <property type="protein sequence ID" value="ADM28722.1"/>
    <property type="molecule type" value="Genomic_DNA"/>
</dbReference>
<organism evidence="11 12">
    <name type="scientific">Ignisphaera aggregans (strain DSM 17230 / JCM 13409 / AQ1.S1)</name>
    <dbReference type="NCBI Taxonomy" id="583356"/>
    <lineage>
        <taxon>Archaea</taxon>
        <taxon>Thermoproteota</taxon>
        <taxon>Thermoprotei</taxon>
        <taxon>Desulfurococcales</taxon>
        <taxon>Desulfurococcaceae</taxon>
        <taxon>Ignisphaera</taxon>
    </lineage>
</organism>
<evidence type="ECO:0000256" key="7">
    <source>
        <dbReference type="ARBA" id="ARBA00023136"/>
    </source>
</evidence>
<evidence type="ECO:0000256" key="4">
    <source>
        <dbReference type="ARBA" id="ARBA00022679"/>
    </source>
</evidence>
<keyword evidence="6 8" id="KW-1133">Transmembrane helix</keyword>
<keyword evidence="7 8" id="KW-0472">Membrane</keyword>
<feature type="domain" description="GtrA/DPMS transmembrane" evidence="10">
    <location>
        <begin position="233"/>
        <end position="353"/>
    </location>
</feature>
<name>E0ST61_IGNAA</name>
<sequence>MDISIVLPTYKEAENIALVVSEIRKSVSEAGYEIVVVDDNSPDGTWLYAVNLIGDNDIVIRRINIKGLSTAILDGIIFSLKEYVVVMDADLQHPPQYINNMVKVVENGDIDVVIGSRYMIGGGIEGWTKSRIIISKGATLIAKLMLPSTRGLTDPMSGFFMVKREKVVANRERLNPRGYKILLEILEKCQPLNVSETPYVFRSRVYGKSKLGAKTIIDYILHVLKLSGWRPVKFGVVGALGMLVNLGVIEFLRRTYSYLVQRYFVVGSLLAIEISTLFNFTLHELWTFRDRRGGNMFIRLLLFHTTILPSILSQFIASNILFYAFSIDPLISQFIGILIGFPINYILSELGIWRKRSFE</sequence>
<keyword evidence="4 11" id="KW-0808">Transferase</keyword>
<gene>
    <name evidence="11" type="ordered locus">Igag_1929</name>
</gene>
<dbReference type="AlphaFoldDB" id="E0ST61"/>
<keyword evidence="12" id="KW-1185">Reference proteome</keyword>
<evidence type="ECO:0000313" key="12">
    <source>
        <dbReference type="Proteomes" id="UP000001304"/>
    </source>
</evidence>
<dbReference type="PANTHER" id="PTHR43398">
    <property type="entry name" value="DOLICHOL-PHOSPHATE MANNOSYLTRANSFERASE SUBUNIT 1"/>
    <property type="match status" value="1"/>
</dbReference>
<dbReference type="EC" id="2.4.1.83" evidence="11"/>
<dbReference type="InterPro" id="IPR029044">
    <property type="entry name" value="Nucleotide-diphossugar_trans"/>
</dbReference>
<dbReference type="STRING" id="583356.Igag_1929"/>
<dbReference type="GO" id="GO:0004582">
    <property type="term" value="F:dolichyl-phosphate beta-D-mannosyltransferase activity"/>
    <property type="evidence" value="ECO:0007669"/>
    <property type="project" value="UniProtKB-EC"/>
</dbReference>
<evidence type="ECO:0000313" key="11">
    <source>
        <dbReference type="EMBL" id="ADM28722.1"/>
    </source>
</evidence>
<dbReference type="Pfam" id="PF00535">
    <property type="entry name" value="Glycos_transf_2"/>
    <property type="match status" value="1"/>
</dbReference>
<dbReference type="SUPFAM" id="SSF53448">
    <property type="entry name" value="Nucleotide-diphospho-sugar transferases"/>
    <property type="match status" value="1"/>
</dbReference>
<keyword evidence="3 11" id="KW-0328">Glycosyltransferase</keyword>
<dbReference type="InterPro" id="IPR039528">
    <property type="entry name" value="DPM1-like"/>
</dbReference>
<evidence type="ECO:0000256" key="3">
    <source>
        <dbReference type="ARBA" id="ARBA00022676"/>
    </source>
</evidence>
<comment type="subcellular location">
    <subcellularLocation>
        <location evidence="1">Membrane</location>
        <topology evidence="1">Multi-pass membrane protein</topology>
    </subcellularLocation>
</comment>
<evidence type="ECO:0000256" key="6">
    <source>
        <dbReference type="ARBA" id="ARBA00022989"/>
    </source>
</evidence>
<dbReference type="GO" id="GO:0006488">
    <property type="term" value="P:dolichol-linked oligosaccharide biosynthetic process"/>
    <property type="evidence" value="ECO:0007669"/>
    <property type="project" value="TreeGrafter"/>
</dbReference>
<feature type="transmembrane region" description="Helical" evidence="8">
    <location>
        <begin position="330"/>
        <end position="347"/>
    </location>
</feature>
<dbReference type="Gene3D" id="3.90.550.10">
    <property type="entry name" value="Spore Coat Polysaccharide Biosynthesis Protein SpsA, Chain A"/>
    <property type="match status" value="1"/>
</dbReference>
<feature type="transmembrane region" description="Helical" evidence="8">
    <location>
        <begin position="234"/>
        <end position="252"/>
    </location>
</feature>
<evidence type="ECO:0000256" key="1">
    <source>
        <dbReference type="ARBA" id="ARBA00004141"/>
    </source>
</evidence>
<dbReference type="InterPro" id="IPR001173">
    <property type="entry name" value="Glyco_trans_2-like"/>
</dbReference>
<dbReference type="BioCyc" id="IAGG583356:GHAH-1918-MONOMER"/>